<dbReference type="AlphaFoldDB" id="X7XNC5"/>
<reference evidence="1 2" key="1">
    <citation type="submission" date="2013-12" db="EMBL/GenBank/DDBJ databases">
        <authorList>
            <person name="Brown-Elliot B."/>
            <person name="Wallace R."/>
            <person name="Lenaerts A."/>
            <person name="Ordway D."/>
            <person name="DeGroote M.A."/>
            <person name="Parker T."/>
            <person name="Sizemore C."/>
            <person name="Tallon L.J."/>
            <person name="Sadzewicz L.K."/>
            <person name="Sengamalay N."/>
            <person name="Fraser C.M."/>
            <person name="Hine E."/>
            <person name="Shefchek K.A."/>
            <person name="Das S.P."/>
            <person name="Tettelin H."/>
        </authorList>
    </citation>
    <scope>NUCLEOTIDE SEQUENCE [LARGE SCALE GENOMIC DNA]</scope>
    <source>
        <strain evidence="1 2">662</strain>
    </source>
</reference>
<sequence length="99" mass="10490">MARSTDNGHADHLASGVLDGVHAVSAELPVVLVSSDHPGTRWPDTSDPFDKSLQAMGFSLTSGRRTPSIGRPGACMMAVATGFSTQRQTADERIVPSRR</sequence>
<dbReference type="EMBL" id="JAOA01000047">
    <property type="protein sequence ID" value="ETZ96426.1"/>
    <property type="molecule type" value="Genomic_DNA"/>
</dbReference>
<protein>
    <submittedName>
        <fullName evidence="1">Uncharacterized protein</fullName>
    </submittedName>
</protein>
<evidence type="ECO:0000313" key="1">
    <source>
        <dbReference type="EMBL" id="ETZ96426.1"/>
    </source>
</evidence>
<accession>X7XNC5</accession>
<name>X7XNC5_MYCKA</name>
<dbReference type="Proteomes" id="UP000020561">
    <property type="component" value="Unassembled WGS sequence"/>
</dbReference>
<evidence type="ECO:0000313" key="2">
    <source>
        <dbReference type="Proteomes" id="UP000020561"/>
    </source>
</evidence>
<proteinExistence type="predicted"/>
<dbReference type="PATRIC" id="fig|1299326.3.peg.6698"/>
<organism evidence="1 2">
    <name type="scientific">Mycobacterium kansasii 662</name>
    <dbReference type="NCBI Taxonomy" id="1299326"/>
    <lineage>
        <taxon>Bacteria</taxon>
        <taxon>Bacillati</taxon>
        <taxon>Actinomycetota</taxon>
        <taxon>Actinomycetes</taxon>
        <taxon>Mycobacteriales</taxon>
        <taxon>Mycobacteriaceae</taxon>
        <taxon>Mycobacterium</taxon>
    </lineage>
</organism>
<gene>
    <name evidence="1" type="ORF">I545_6983</name>
</gene>
<comment type="caution">
    <text evidence="1">The sequence shown here is derived from an EMBL/GenBank/DDBJ whole genome shotgun (WGS) entry which is preliminary data.</text>
</comment>